<dbReference type="AlphaFoldDB" id="W0RC30"/>
<organism evidence="5 6">
    <name type="scientific">Gemmatirosa kalamazoonensis</name>
    <dbReference type="NCBI Taxonomy" id="861299"/>
    <lineage>
        <taxon>Bacteria</taxon>
        <taxon>Pseudomonadati</taxon>
        <taxon>Gemmatimonadota</taxon>
        <taxon>Gemmatimonadia</taxon>
        <taxon>Gemmatimonadales</taxon>
        <taxon>Gemmatimonadaceae</taxon>
        <taxon>Gemmatirosa</taxon>
    </lineage>
</organism>
<dbReference type="EMBL" id="CP007128">
    <property type="protein sequence ID" value="AHG88336.1"/>
    <property type="molecule type" value="Genomic_DNA"/>
</dbReference>
<dbReference type="KEGG" id="gba:J421_0799"/>
<accession>W0RC30</accession>
<dbReference type="InterPro" id="IPR050300">
    <property type="entry name" value="GDXG_lipolytic_enzyme"/>
</dbReference>
<proteinExistence type="inferred from homology"/>
<name>W0RC30_9BACT</name>
<dbReference type="PROSITE" id="PS01174">
    <property type="entry name" value="LIPASE_GDXG_SER"/>
    <property type="match status" value="1"/>
</dbReference>
<dbReference type="InterPro" id="IPR033140">
    <property type="entry name" value="Lipase_GDXG_put_SER_AS"/>
</dbReference>
<dbReference type="PATRIC" id="fig|861299.3.peg.813"/>
<feature type="active site" evidence="3">
    <location>
        <position position="141"/>
    </location>
</feature>
<evidence type="ECO:0000313" key="6">
    <source>
        <dbReference type="Proteomes" id="UP000019151"/>
    </source>
</evidence>
<dbReference type="InParanoid" id="W0RC30"/>
<evidence type="ECO:0000256" key="1">
    <source>
        <dbReference type="ARBA" id="ARBA00010515"/>
    </source>
</evidence>
<evidence type="ECO:0000256" key="3">
    <source>
        <dbReference type="PROSITE-ProRule" id="PRU10038"/>
    </source>
</evidence>
<evidence type="ECO:0000259" key="4">
    <source>
        <dbReference type="Pfam" id="PF07859"/>
    </source>
</evidence>
<dbReference type="SUPFAM" id="SSF53474">
    <property type="entry name" value="alpha/beta-Hydrolases"/>
    <property type="match status" value="1"/>
</dbReference>
<dbReference type="HOGENOM" id="CLU_012494_13_1_0"/>
<reference evidence="5 6" key="1">
    <citation type="journal article" date="2014" name="Genome Announc.">
        <title>Genome Sequence and Methylome of Soil Bacterium Gemmatirosa kalamazoonensis KBS708T, a Member of the Rarely Cultivated Gemmatimonadetes Phylum.</title>
        <authorList>
            <person name="Debruyn J.M."/>
            <person name="Radosevich M."/>
            <person name="Wommack K.E."/>
            <person name="Polson S.W."/>
            <person name="Hauser L.J."/>
            <person name="Fawaz M.N."/>
            <person name="Korlach J."/>
            <person name="Tsai Y.C."/>
        </authorList>
    </citation>
    <scope>NUCLEOTIDE SEQUENCE [LARGE SCALE GENOMIC DNA]</scope>
    <source>
        <strain evidence="5 6">KBS708</strain>
    </source>
</reference>
<evidence type="ECO:0000256" key="2">
    <source>
        <dbReference type="ARBA" id="ARBA00022801"/>
    </source>
</evidence>
<gene>
    <name evidence="5" type="ORF">J421_0799</name>
</gene>
<dbReference type="GO" id="GO:0004806">
    <property type="term" value="F:triacylglycerol lipase activity"/>
    <property type="evidence" value="ECO:0007669"/>
    <property type="project" value="TreeGrafter"/>
</dbReference>
<keyword evidence="2" id="KW-0378">Hydrolase</keyword>
<keyword evidence="6" id="KW-1185">Reference proteome</keyword>
<dbReference type="PROSITE" id="PS01173">
    <property type="entry name" value="LIPASE_GDXG_HIS"/>
    <property type="match status" value="1"/>
</dbReference>
<dbReference type="InterPro" id="IPR002168">
    <property type="entry name" value="Lipase_GDXG_HIS_AS"/>
</dbReference>
<dbReference type="STRING" id="861299.J421_0799"/>
<dbReference type="eggNOG" id="COG0657">
    <property type="taxonomic scope" value="Bacteria"/>
</dbReference>
<dbReference type="Proteomes" id="UP000019151">
    <property type="component" value="Chromosome"/>
</dbReference>
<dbReference type="Pfam" id="PF07859">
    <property type="entry name" value="Abhydrolase_3"/>
    <property type="match status" value="1"/>
</dbReference>
<dbReference type="OrthoDB" id="9794445at2"/>
<evidence type="ECO:0000313" key="5">
    <source>
        <dbReference type="EMBL" id="AHG88336.1"/>
    </source>
</evidence>
<comment type="similarity">
    <text evidence="1">Belongs to the 'GDXG' lipolytic enzyme family.</text>
</comment>
<dbReference type="PANTHER" id="PTHR48081">
    <property type="entry name" value="AB HYDROLASE SUPERFAMILY PROTEIN C4A8.06C"/>
    <property type="match status" value="1"/>
</dbReference>
<dbReference type="InterPro" id="IPR029058">
    <property type="entry name" value="AB_hydrolase_fold"/>
</dbReference>
<dbReference type="Gene3D" id="3.40.50.1820">
    <property type="entry name" value="alpha/beta hydrolase"/>
    <property type="match status" value="1"/>
</dbReference>
<sequence length="297" mass="31549">MSAAVRLLVRTRDWGDERALARRARRLFGTPPAVAWMATPGLRRERVRAAGVRGEWIVPPRAEPGVVLYLHGGGYVACSPATHRPITAALARRTGRRVLAVDYRLAPEHRFPAAVNDVTAAYRWLLDAGTPPHAIALAGDSAGGGLVLALLARCRAAGVPMPACAVCISPWTDLTGSGDSVRANAGRDAMFEPENLDAFARAYLGDASPIDAEASPLFAEPAGLPPLLLQVGSTELLLDDARRVHERVRAAGGVSHLEVYDDVPHGWQMLVGFVPEATAALRSAAAFVCEHLAAART</sequence>
<dbReference type="InterPro" id="IPR013094">
    <property type="entry name" value="AB_hydrolase_3"/>
</dbReference>
<feature type="domain" description="Alpha/beta hydrolase fold-3" evidence="4">
    <location>
        <begin position="67"/>
        <end position="268"/>
    </location>
</feature>
<dbReference type="PANTHER" id="PTHR48081:SF30">
    <property type="entry name" value="ACETYL-HYDROLASE LIPR-RELATED"/>
    <property type="match status" value="1"/>
</dbReference>
<protein>
    <submittedName>
        <fullName evidence="5">Esterase</fullName>
    </submittedName>
</protein>